<dbReference type="Proteomes" id="UP000800200">
    <property type="component" value="Unassembled WGS sequence"/>
</dbReference>
<sequence length="150" mass="17366">MYIFPSGFWSRSPEVDWRPEEDESMIPGLDIASPSLPAVWSVSSNSSTSSPPLCQQPIHWRLTLCPLYLLLKLIEDKDMGQRRWRLLNFRSISHNDPPEAVESRDLLDLDGMLLSEQPYGRVDDFFRDRDLIQNPLFKPLTIEISHPTIE</sequence>
<keyword evidence="2" id="KW-1185">Reference proteome</keyword>
<dbReference type="EMBL" id="ML994624">
    <property type="protein sequence ID" value="KAF2188275.1"/>
    <property type="molecule type" value="Genomic_DNA"/>
</dbReference>
<evidence type="ECO:0000313" key="1">
    <source>
        <dbReference type="EMBL" id="KAF2188275.1"/>
    </source>
</evidence>
<evidence type="ECO:0000313" key="2">
    <source>
        <dbReference type="Proteomes" id="UP000800200"/>
    </source>
</evidence>
<proteinExistence type="predicted"/>
<gene>
    <name evidence="1" type="ORF">K469DRAFT_92874</name>
</gene>
<protein>
    <submittedName>
        <fullName evidence="1">Uncharacterized protein</fullName>
    </submittedName>
</protein>
<reference evidence="1" key="1">
    <citation type="journal article" date="2020" name="Stud. Mycol.">
        <title>101 Dothideomycetes genomes: a test case for predicting lifestyles and emergence of pathogens.</title>
        <authorList>
            <person name="Haridas S."/>
            <person name="Albert R."/>
            <person name="Binder M."/>
            <person name="Bloem J."/>
            <person name="Labutti K."/>
            <person name="Salamov A."/>
            <person name="Andreopoulos B."/>
            <person name="Baker S."/>
            <person name="Barry K."/>
            <person name="Bills G."/>
            <person name="Bluhm B."/>
            <person name="Cannon C."/>
            <person name="Castanera R."/>
            <person name="Culley D."/>
            <person name="Daum C."/>
            <person name="Ezra D."/>
            <person name="Gonzalez J."/>
            <person name="Henrissat B."/>
            <person name="Kuo A."/>
            <person name="Liang C."/>
            <person name="Lipzen A."/>
            <person name="Lutzoni F."/>
            <person name="Magnuson J."/>
            <person name="Mondo S."/>
            <person name="Nolan M."/>
            <person name="Ohm R."/>
            <person name="Pangilinan J."/>
            <person name="Park H.-J."/>
            <person name="Ramirez L."/>
            <person name="Alfaro M."/>
            <person name="Sun H."/>
            <person name="Tritt A."/>
            <person name="Yoshinaga Y."/>
            <person name="Zwiers L.-H."/>
            <person name="Turgeon B."/>
            <person name="Goodwin S."/>
            <person name="Spatafora J."/>
            <person name="Crous P."/>
            <person name="Grigoriev I."/>
        </authorList>
    </citation>
    <scope>NUCLEOTIDE SEQUENCE</scope>
    <source>
        <strain evidence="1">CBS 207.26</strain>
    </source>
</reference>
<accession>A0A6A6EB35</accession>
<name>A0A6A6EB35_9PEZI</name>
<dbReference type="AlphaFoldDB" id="A0A6A6EB35"/>
<organism evidence="1 2">
    <name type="scientific">Zopfia rhizophila CBS 207.26</name>
    <dbReference type="NCBI Taxonomy" id="1314779"/>
    <lineage>
        <taxon>Eukaryota</taxon>
        <taxon>Fungi</taxon>
        <taxon>Dikarya</taxon>
        <taxon>Ascomycota</taxon>
        <taxon>Pezizomycotina</taxon>
        <taxon>Dothideomycetes</taxon>
        <taxon>Dothideomycetes incertae sedis</taxon>
        <taxon>Zopfiaceae</taxon>
        <taxon>Zopfia</taxon>
    </lineage>
</organism>